<keyword evidence="3" id="KW-1185">Reference proteome</keyword>
<dbReference type="EMBL" id="VXIV02000324">
    <property type="protein sequence ID" value="KAF6038964.1"/>
    <property type="molecule type" value="Genomic_DNA"/>
</dbReference>
<sequence length="435" mass="49051">MELMSHAVKERNFAKRVRRTYLGIWTRTINGIESGRLDKQLQLLERQKLHTVRLVNNDIRLTRVTLDHIEACSGHSINQLGFLGSSADGSLSNLALAGDESTDKPMFLYGERQVSRRVSRFRRIQSAMGKGRSSSTSSGLPLSDLQNRPKSSIPTFREIRVRVKRQLELKPNWDPNTELPYDSGEEGGKEDVPQKVTNAWESEDRISSAKYTYFSIWETTFYQTGILTLSCPMTLEKKAAKKTSLKKSQMLGNLKTEYHLPSIHTFLFGRQHFQTIIYKVDRTKSGKRSNVSWHLAKSPPASVTEKDSEVITMIEKENTSNRDHGVEANNKINMKNSRITSQRSRSATSKLQSETKLDGNETAEVNQKDESPSLAERKEKVKSASARLERTQNLAPKPRNPPRSSDGKVGCFSVLYPKLNAKIAVLLTAKLVGTL</sequence>
<reference evidence="2" key="1">
    <citation type="submission" date="2020-06" db="EMBL/GenBank/DDBJ databases">
        <title>Draft genome of Bugula neritina, a colonial animal packing powerful symbionts and potential medicines.</title>
        <authorList>
            <person name="Rayko M."/>
        </authorList>
    </citation>
    <scope>NUCLEOTIDE SEQUENCE [LARGE SCALE GENOMIC DNA]</scope>
    <source>
        <strain evidence="2">Kwan_BN1</strain>
    </source>
</reference>
<proteinExistence type="predicted"/>
<evidence type="ECO:0000313" key="2">
    <source>
        <dbReference type="EMBL" id="KAF6038964.1"/>
    </source>
</evidence>
<dbReference type="AlphaFoldDB" id="A0A7J7KLH4"/>
<protein>
    <submittedName>
        <fullName evidence="2">Uncharacterized protein</fullName>
    </submittedName>
</protein>
<feature type="compositionally biased region" description="Low complexity" evidence="1">
    <location>
        <begin position="125"/>
        <end position="145"/>
    </location>
</feature>
<feature type="region of interest" description="Disordered" evidence="1">
    <location>
        <begin position="125"/>
        <end position="149"/>
    </location>
</feature>
<name>A0A7J7KLH4_BUGNE</name>
<dbReference type="OrthoDB" id="6287644at2759"/>
<evidence type="ECO:0000256" key="1">
    <source>
        <dbReference type="SAM" id="MobiDB-lite"/>
    </source>
</evidence>
<feature type="region of interest" description="Disordered" evidence="1">
    <location>
        <begin position="173"/>
        <end position="194"/>
    </location>
</feature>
<accession>A0A7J7KLH4</accession>
<feature type="compositionally biased region" description="Basic and acidic residues" evidence="1">
    <location>
        <begin position="315"/>
        <end position="326"/>
    </location>
</feature>
<organism evidence="2 3">
    <name type="scientific">Bugula neritina</name>
    <name type="common">Brown bryozoan</name>
    <name type="synonym">Sertularia neritina</name>
    <dbReference type="NCBI Taxonomy" id="10212"/>
    <lineage>
        <taxon>Eukaryota</taxon>
        <taxon>Metazoa</taxon>
        <taxon>Spiralia</taxon>
        <taxon>Lophotrochozoa</taxon>
        <taxon>Bryozoa</taxon>
        <taxon>Gymnolaemata</taxon>
        <taxon>Cheilostomatida</taxon>
        <taxon>Flustrina</taxon>
        <taxon>Buguloidea</taxon>
        <taxon>Bugulidae</taxon>
        <taxon>Bugula</taxon>
    </lineage>
</organism>
<evidence type="ECO:0000313" key="3">
    <source>
        <dbReference type="Proteomes" id="UP000593567"/>
    </source>
</evidence>
<feature type="compositionally biased region" description="Polar residues" evidence="1">
    <location>
        <begin position="330"/>
        <end position="352"/>
    </location>
</feature>
<dbReference type="Proteomes" id="UP000593567">
    <property type="component" value="Unassembled WGS sequence"/>
</dbReference>
<comment type="caution">
    <text evidence="2">The sequence shown here is derived from an EMBL/GenBank/DDBJ whole genome shotgun (WGS) entry which is preliminary data.</text>
</comment>
<feature type="region of interest" description="Disordered" evidence="1">
    <location>
        <begin position="315"/>
        <end position="407"/>
    </location>
</feature>
<feature type="compositionally biased region" description="Basic and acidic residues" evidence="1">
    <location>
        <begin position="366"/>
        <end position="390"/>
    </location>
</feature>
<gene>
    <name evidence="2" type="ORF">EB796_002748</name>
</gene>